<feature type="region of interest" description="Disordered" evidence="7">
    <location>
        <begin position="276"/>
        <end position="299"/>
    </location>
</feature>
<keyword evidence="2" id="KW-0479">Metal-binding</keyword>
<sequence>MHRTLSLKIGQVNSYLVCPLCKGYLIDSYTINECLHSFCKSCIIKYIKRKECCPVCKINIIKDRMNLFLKPDVNLQCIVYKIVPELFKKEMKRRRQFYLTHPKALKFLKKKKIFDKEAVGELDDDIFVIDKYTDISLSIEYSDTGLADVCESARYKELDPPSSKIYLQCPATLSIQLLKKFISIKFDLSTTKNLDVMYDDKPLSKDITLLDVSYIYAWRRTAPMRLFYRINDQKMTNDLDKISQSGLNVLTPIDNNSERKVDEIFALSNLPKNAPIKNENDNGVENFPPKVQLNENQMT</sequence>
<dbReference type="PROSITE" id="PS50089">
    <property type="entry name" value="ZF_RING_2"/>
    <property type="match status" value="1"/>
</dbReference>
<evidence type="ECO:0000256" key="6">
    <source>
        <dbReference type="PROSITE-ProRule" id="PRU00175"/>
    </source>
</evidence>
<dbReference type="GO" id="GO:0035102">
    <property type="term" value="C:PRC1 complex"/>
    <property type="evidence" value="ECO:0007669"/>
    <property type="project" value="TreeGrafter"/>
</dbReference>
<dbReference type="AlphaFoldDB" id="A0A3M7T0F6"/>
<dbReference type="GO" id="GO:1990841">
    <property type="term" value="F:promoter-specific chromatin binding"/>
    <property type="evidence" value="ECO:0007669"/>
    <property type="project" value="TreeGrafter"/>
</dbReference>
<dbReference type="Pfam" id="PF13923">
    <property type="entry name" value="zf-C3HC4_2"/>
    <property type="match status" value="1"/>
</dbReference>
<keyword evidence="3 6" id="KW-0863">Zinc-finger</keyword>
<keyword evidence="10" id="KW-1185">Reference proteome</keyword>
<evidence type="ECO:0000256" key="4">
    <source>
        <dbReference type="ARBA" id="ARBA00022833"/>
    </source>
</evidence>
<dbReference type="EMBL" id="REGN01000495">
    <property type="protein sequence ID" value="RNA41492.1"/>
    <property type="molecule type" value="Genomic_DNA"/>
</dbReference>
<dbReference type="PANTHER" id="PTHR10825">
    <property type="entry name" value="RING FINGER DOMAIN-CONTAINING, POLYCOMB GROUP COMPONENT"/>
    <property type="match status" value="1"/>
</dbReference>
<proteinExistence type="predicted"/>
<dbReference type="InterPro" id="IPR017907">
    <property type="entry name" value="Znf_RING_CS"/>
</dbReference>
<dbReference type="Gene3D" id="3.30.40.10">
    <property type="entry name" value="Zinc/RING finger domain, C3HC4 (zinc finger)"/>
    <property type="match status" value="1"/>
</dbReference>
<evidence type="ECO:0000256" key="2">
    <source>
        <dbReference type="ARBA" id="ARBA00022723"/>
    </source>
</evidence>
<comment type="caution">
    <text evidence="9">The sequence shown here is derived from an EMBL/GenBank/DDBJ whole genome shotgun (WGS) entry which is preliminary data.</text>
</comment>
<reference evidence="9 10" key="1">
    <citation type="journal article" date="2018" name="Sci. Rep.">
        <title>Genomic signatures of local adaptation to the degree of environmental predictability in rotifers.</title>
        <authorList>
            <person name="Franch-Gras L."/>
            <person name="Hahn C."/>
            <person name="Garcia-Roger E.M."/>
            <person name="Carmona M.J."/>
            <person name="Serra M."/>
            <person name="Gomez A."/>
        </authorList>
    </citation>
    <scope>NUCLEOTIDE SEQUENCE [LARGE SCALE GENOMIC DNA]</scope>
    <source>
        <strain evidence="9">HYR1</strain>
    </source>
</reference>
<comment type="subcellular location">
    <subcellularLocation>
        <location evidence="1">Nucleus</location>
    </subcellularLocation>
</comment>
<dbReference type="PANTHER" id="PTHR10825:SF29">
    <property type="entry name" value="POLYCOMB GROUP RING FINGER PROTEIN 1"/>
    <property type="match status" value="1"/>
</dbReference>
<dbReference type="PROSITE" id="PS00518">
    <property type="entry name" value="ZF_RING_1"/>
    <property type="match status" value="1"/>
</dbReference>
<dbReference type="GO" id="GO:0000122">
    <property type="term" value="P:negative regulation of transcription by RNA polymerase II"/>
    <property type="evidence" value="ECO:0007669"/>
    <property type="project" value="TreeGrafter"/>
</dbReference>
<dbReference type="STRING" id="10195.A0A3M7T0F6"/>
<organism evidence="9 10">
    <name type="scientific">Brachionus plicatilis</name>
    <name type="common">Marine rotifer</name>
    <name type="synonym">Brachionus muelleri</name>
    <dbReference type="NCBI Taxonomy" id="10195"/>
    <lineage>
        <taxon>Eukaryota</taxon>
        <taxon>Metazoa</taxon>
        <taxon>Spiralia</taxon>
        <taxon>Gnathifera</taxon>
        <taxon>Rotifera</taxon>
        <taxon>Eurotatoria</taxon>
        <taxon>Monogononta</taxon>
        <taxon>Pseudotrocha</taxon>
        <taxon>Ploima</taxon>
        <taxon>Brachionidae</taxon>
        <taxon>Brachionus</taxon>
    </lineage>
</organism>
<keyword evidence="5" id="KW-0539">Nucleus</keyword>
<keyword evidence="4" id="KW-0862">Zinc</keyword>
<evidence type="ECO:0000313" key="10">
    <source>
        <dbReference type="Proteomes" id="UP000276133"/>
    </source>
</evidence>
<dbReference type="SUPFAM" id="SSF57850">
    <property type="entry name" value="RING/U-box"/>
    <property type="match status" value="1"/>
</dbReference>
<protein>
    <submittedName>
        <fullName evidence="9">Polycomb complex BMI-1</fullName>
    </submittedName>
</protein>
<dbReference type="FunFam" id="3.30.40.10:FF:000033">
    <property type="entry name" value="Polycomb group RING finger protein 3"/>
    <property type="match status" value="1"/>
</dbReference>
<dbReference type="Pfam" id="PF16207">
    <property type="entry name" value="RAWUL"/>
    <property type="match status" value="1"/>
</dbReference>
<evidence type="ECO:0000256" key="7">
    <source>
        <dbReference type="SAM" id="MobiDB-lite"/>
    </source>
</evidence>
<dbReference type="Gene3D" id="3.10.20.90">
    <property type="entry name" value="Phosphatidylinositol 3-kinase Catalytic Subunit, Chain A, domain 1"/>
    <property type="match status" value="1"/>
</dbReference>
<dbReference type="GO" id="GO:0008270">
    <property type="term" value="F:zinc ion binding"/>
    <property type="evidence" value="ECO:0007669"/>
    <property type="project" value="UniProtKB-KW"/>
</dbReference>
<gene>
    <name evidence="9" type="ORF">BpHYR1_025892</name>
</gene>
<dbReference type="Proteomes" id="UP000276133">
    <property type="component" value="Unassembled WGS sequence"/>
</dbReference>
<dbReference type="InterPro" id="IPR032443">
    <property type="entry name" value="RAWUL"/>
</dbReference>
<accession>A0A3M7T0F6</accession>
<evidence type="ECO:0000256" key="5">
    <source>
        <dbReference type="ARBA" id="ARBA00023242"/>
    </source>
</evidence>
<evidence type="ECO:0000259" key="8">
    <source>
        <dbReference type="PROSITE" id="PS50089"/>
    </source>
</evidence>
<feature type="non-terminal residue" evidence="9">
    <location>
        <position position="299"/>
    </location>
</feature>
<dbReference type="SMART" id="SM00184">
    <property type="entry name" value="RING"/>
    <property type="match status" value="1"/>
</dbReference>
<dbReference type="OrthoDB" id="1305878at2759"/>
<evidence type="ECO:0000256" key="1">
    <source>
        <dbReference type="ARBA" id="ARBA00004123"/>
    </source>
</evidence>
<evidence type="ECO:0000256" key="3">
    <source>
        <dbReference type="ARBA" id="ARBA00022771"/>
    </source>
</evidence>
<dbReference type="InterPro" id="IPR001841">
    <property type="entry name" value="Znf_RING"/>
</dbReference>
<evidence type="ECO:0000313" key="9">
    <source>
        <dbReference type="EMBL" id="RNA41492.1"/>
    </source>
</evidence>
<name>A0A3M7T0F6_BRAPC</name>
<feature type="domain" description="RING-type" evidence="8">
    <location>
        <begin position="18"/>
        <end position="57"/>
    </location>
</feature>
<dbReference type="InterPro" id="IPR013083">
    <property type="entry name" value="Znf_RING/FYVE/PHD"/>
</dbReference>